<dbReference type="InterPro" id="IPR035965">
    <property type="entry name" value="PAS-like_dom_sf"/>
</dbReference>
<keyword evidence="5" id="KW-0804">Transcription</keyword>
<dbReference type="Pfam" id="PF08447">
    <property type="entry name" value="PAS_3"/>
    <property type="match status" value="1"/>
</dbReference>
<dbReference type="FunFam" id="3.30.450.20:FF:000021">
    <property type="entry name" value="Neuronal PAS domain-containing protein 3"/>
    <property type="match status" value="1"/>
</dbReference>
<evidence type="ECO:0000256" key="1">
    <source>
        <dbReference type="ARBA" id="ARBA00004123"/>
    </source>
</evidence>
<dbReference type="OMA" id="ARKANGC"/>
<feature type="compositionally biased region" description="Basic and acidic residues" evidence="7">
    <location>
        <begin position="350"/>
        <end position="372"/>
    </location>
</feature>
<dbReference type="EMBL" id="AFYH01070528">
    <property type="status" value="NOT_ANNOTATED_CDS"/>
    <property type="molecule type" value="Genomic_DNA"/>
</dbReference>
<dbReference type="GO" id="GO:0000977">
    <property type="term" value="F:RNA polymerase II transcription regulatory region sequence-specific DNA binding"/>
    <property type="evidence" value="ECO:0007669"/>
    <property type="project" value="TreeGrafter"/>
</dbReference>
<evidence type="ECO:0000256" key="7">
    <source>
        <dbReference type="SAM" id="MobiDB-lite"/>
    </source>
</evidence>
<evidence type="ECO:0000256" key="2">
    <source>
        <dbReference type="ARBA" id="ARBA00022737"/>
    </source>
</evidence>
<feature type="region of interest" description="Disordered" evidence="7">
    <location>
        <begin position="309"/>
        <end position="448"/>
    </location>
</feature>
<dbReference type="GO" id="GO:0005634">
    <property type="term" value="C:nucleus"/>
    <property type="evidence" value="ECO:0007669"/>
    <property type="project" value="UniProtKB-SubCell"/>
</dbReference>
<keyword evidence="10" id="KW-1185">Reference proteome</keyword>
<reference evidence="10" key="1">
    <citation type="submission" date="2011-08" db="EMBL/GenBank/DDBJ databases">
        <title>The draft genome of Latimeria chalumnae.</title>
        <authorList>
            <person name="Di Palma F."/>
            <person name="Alfoldi J."/>
            <person name="Johnson J."/>
            <person name="Berlin A."/>
            <person name="Gnerre S."/>
            <person name="Jaffe D."/>
            <person name="MacCallum I."/>
            <person name="Young S."/>
            <person name="Walker B.J."/>
            <person name="Lander E."/>
            <person name="Lindblad-Toh K."/>
        </authorList>
    </citation>
    <scope>NUCLEOTIDE SEQUENCE [LARGE SCALE GENOMIC DNA]</scope>
    <source>
        <strain evidence="10">Wild caught</strain>
    </source>
</reference>
<protein>
    <recommendedName>
        <fullName evidence="8">PAS domain-containing protein</fullName>
    </recommendedName>
</protein>
<accession>H3A453</accession>
<dbReference type="GO" id="GO:0000981">
    <property type="term" value="F:DNA-binding transcription factor activity, RNA polymerase II-specific"/>
    <property type="evidence" value="ECO:0007669"/>
    <property type="project" value="TreeGrafter"/>
</dbReference>
<keyword evidence="2" id="KW-0677">Repeat</keyword>
<evidence type="ECO:0000256" key="5">
    <source>
        <dbReference type="ARBA" id="ARBA00023163"/>
    </source>
</evidence>
<dbReference type="EMBL" id="AFYH01070531">
    <property type="status" value="NOT_ANNOTATED_CDS"/>
    <property type="molecule type" value="Genomic_DNA"/>
</dbReference>
<dbReference type="EMBL" id="AFYH01070527">
    <property type="status" value="NOT_ANNOTATED_CDS"/>
    <property type="molecule type" value="Genomic_DNA"/>
</dbReference>
<comment type="subcellular location">
    <subcellularLocation>
        <location evidence="1">Nucleus</location>
    </subcellularLocation>
</comment>
<proteinExistence type="predicted"/>
<dbReference type="PANTHER" id="PTHR23043:SF25">
    <property type="entry name" value="NEURONAL PAS DOMAIN-CONTAINING PROTEIN 1"/>
    <property type="match status" value="1"/>
</dbReference>
<dbReference type="CDD" id="cd00130">
    <property type="entry name" value="PAS"/>
    <property type="match status" value="1"/>
</dbReference>
<dbReference type="GeneTree" id="ENSGT00940000158051"/>
<organism evidence="9 10">
    <name type="scientific">Latimeria chalumnae</name>
    <name type="common">Coelacanth</name>
    <dbReference type="NCBI Taxonomy" id="7897"/>
    <lineage>
        <taxon>Eukaryota</taxon>
        <taxon>Metazoa</taxon>
        <taxon>Chordata</taxon>
        <taxon>Craniata</taxon>
        <taxon>Vertebrata</taxon>
        <taxon>Euteleostomi</taxon>
        <taxon>Coelacanthiformes</taxon>
        <taxon>Coelacanthidae</taxon>
        <taxon>Latimeria</taxon>
    </lineage>
</organism>
<evidence type="ECO:0000313" key="9">
    <source>
        <dbReference type="Ensembl" id="ENSLACP00000004424.1"/>
    </source>
</evidence>
<dbReference type="InterPro" id="IPR013655">
    <property type="entry name" value="PAS_fold_3"/>
</dbReference>
<evidence type="ECO:0000256" key="3">
    <source>
        <dbReference type="ARBA" id="ARBA00023015"/>
    </source>
</evidence>
<keyword evidence="4" id="KW-0238">DNA-binding</keyword>
<dbReference type="Proteomes" id="UP000008672">
    <property type="component" value="Unassembled WGS sequence"/>
</dbReference>
<feature type="compositionally biased region" description="Basic and acidic residues" evidence="7">
    <location>
        <begin position="316"/>
        <end position="325"/>
    </location>
</feature>
<dbReference type="Gene3D" id="3.30.450.20">
    <property type="entry name" value="PAS domain"/>
    <property type="match status" value="2"/>
</dbReference>
<feature type="compositionally biased region" description="Basic and acidic residues" evidence="7">
    <location>
        <begin position="382"/>
        <end position="396"/>
    </location>
</feature>
<evidence type="ECO:0000259" key="8">
    <source>
        <dbReference type="SMART" id="SM00091"/>
    </source>
</evidence>
<dbReference type="eggNOG" id="KOG3558">
    <property type="taxonomic scope" value="Eukaryota"/>
</dbReference>
<keyword evidence="3" id="KW-0805">Transcription regulation</keyword>
<name>H3A453_LATCH</name>
<dbReference type="InterPro" id="IPR000014">
    <property type="entry name" value="PAS"/>
</dbReference>
<dbReference type="PANTHER" id="PTHR23043">
    <property type="entry name" value="HYPOXIA-INDUCIBLE FACTOR 1 ALPHA"/>
    <property type="match status" value="1"/>
</dbReference>
<dbReference type="EMBL" id="AFYH01070529">
    <property type="status" value="NOT_ANNOTATED_CDS"/>
    <property type="molecule type" value="Genomic_DNA"/>
</dbReference>
<dbReference type="AlphaFoldDB" id="H3A453"/>
<dbReference type="EMBL" id="AFYH01070526">
    <property type="status" value="NOT_ANNOTATED_CDS"/>
    <property type="molecule type" value="Genomic_DNA"/>
</dbReference>
<dbReference type="STRING" id="7897.ENSLACP00000004424"/>
<feature type="domain" description="PAS" evidence="8">
    <location>
        <begin position="144"/>
        <end position="212"/>
    </location>
</feature>
<feature type="region of interest" description="Disordered" evidence="7">
    <location>
        <begin position="31"/>
        <end position="72"/>
    </location>
</feature>
<reference evidence="9" key="3">
    <citation type="submission" date="2025-09" db="UniProtKB">
        <authorList>
            <consortium name="Ensembl"/>
        </authorList>
    </citation>
    <scope>IDENTIFICATION</scope>
</reference>
<dbReference type="EMBL" id="AFYH01070530">
    <property type="status" value="NOT_ANNOTATED_CDS"/>
    <property type="molecule type" value="Genomic_DNA"/>
</dbReference>
<dbReference type="SMART" id="SM00091">
    <property type="entry name" value="PAS"/>
    <property type="match status" value="1"/>
</dbReference>
<dbReference type="SUPFAM" id="SSF55785">
    <property type="entry name" value="PYP-like sensor domain (PAS domain)"/>
    <property type="match status" value="1"/>
</dbReference>
<reference evidence="9" key="2">
    <citation type="submission" date="2025-08" db="UniProtKB">
        <authorList>
            <consortium name="Ensembl"/>
        </authorList>
    </citation>
    <scope>IDENTIFICATION</scope>
</reference>
<dbReference type="Ensembl" id="ENSLACT00000004462.1">
    <property type="protein sequence ID" value="ENSLACP00000004424.1"/>
    <property type="gene ID" value="ENSLACG00000003934.1"/>
</dbReference>
<evidence type="ECO:0000256" key="6">
    <source>
        <dbReference type="ARBA" id="ARBA00023242"/>
    </source>
</evidence>
<dbReference type="InParanoid" id="H3A453"/>
<sequence>VSLPLLQVELTGSSVFDYIHPGDHIEMAEQLGMKPPGGRLSVQPAKRNLAGSTASSPTDARETVPSEKSASPLLLDTEGLERSFFIRMKSTLTKRGLHVKTSGYKVVIHVTGRLRPRLYPFSPARSASIQVMGMVALAHTLPPSTLSEVRIECHMFVFRVNMDLQIVYCESRYRVSDYMDMSPADLIGKSCYHFVHGEDVEGIRHSHLDLLKKGQVVTKYYRWLQKAGGYIWLQSCATISVNVKNPSERNIVWVNYILSKPEYKNIPMDLSQLPASSIRVSDSGENSDLEQDFKGNIKHNYSIERDISTDASKGSRYPEVKDLGSKGRRYLRSQSDERTSSLEDTTSESPEAKCEKDYVEESEDEIRSDTENRFAPSGGKRIKLELRPEGGLDAGEKSLAPLRDVENSGSSSDEDEEGAEAAGGCRNQKGCKREESGSPSLSKGLDSCRPRTAEFSSVIQSQASFHPQHHSALKIKSEQTLPGGYDNGNSMWSFHSSREAPREALYTMNKALSAEKLNPRQAAAGLYVAIPDSVLTPPEVDSGGSVPKAPFSTSPRAVAPAALADTLSPPLSGSPCEEKASSAPFAPVVYSSEMEVLQRLHAGNMVLPLVHQIGAGLTAHNPMAGTSAPQGLYTTSTIRYAPADMTLAMQGNMLPASHALNLADINGSDSKSPMELMYHHIQRLNMVAPFGNVGGGSGGAGLAQVPGTGGGVFTTAETLFSALPFSMNSSSIHSAPALERKEN</sequence>
<evidence type="ECO:0000256" key="4">
    <source>
        <dbReference type="ARBA" id="ARBA00023125"/>
    </source>
</evidence>
<keyword evidence="6" id="KW-0539">Nucleus</keyword>
<evidence type="ECO:0000313" key="10">
    <source>
        <dbReference type="Proteomes" id="UP000008672"/>
    </source>
</evidence>
<dbReference type="HOGENOM" id="CLU_009542_1_0_1"/>